<evidence type="ECO:0000313" key="1">
    <source>
        <dbReference type="EMBL" id="RZC67854.1"/>
    </source>
</evidence>
<accession>A0A4Y7K3E5</accession>
<dbReference type="Gramene" id="RZC67854">
    <property type="protein sequence ID" value="RZC67854"/>
    <property type="gene ID" value="C5167_011545"/>
</dbReference>
<organism evidence="1 2">
    <name type="scientific">Papaver somniferum</name>
    <name type="common">Opium poppy</name>
    <dbReference type="NCBI Taxonomy" id="3469"/>
    <lineage>
        <taxon>Eukaryota</taxon>
        <taxon>Viridiplantae</taxon>
        <taxon>Streptophyta</taxon>
        <taxon>Embryophyta</taxon>
        <taxon>Tracheophyta</taxon>
        <taxon>Spermatophyta</taxon>
        <taxon>Magnoliopsida</taxon>
        <taxon>Ranunculales</taxon>
        <taxon>Papaveraceae</taxon>
        <taxon>Papaveroideae</taxon>
        <taxon>Papaver</taxon>
    </lineage>
</organism>
<name>A0A4Y7K3E5_PAPSO</name>
<dbReference type="AlphaFoldDB" id="A0A4Y7K3E5"/>
<reference evidence="1 2" key="1">
    <citation type="journal article" date="2018" name="Science">
        <title>The opium poppy genome and morphinan production.</title>
        <authorList>
            <person name="Guo L."/>
            <person name="Winzer T."/>
            <person name="Yang X."/>
            <person name="Li Y."/>
            <person name="Ning Z."/>
            <person name="He Z."/>
            <person name="Teodor R."/>
            <person name="Lu Y."/>
            <person name="Bowser T.A."/>
            <person name="Graham I.A."/>
            <person name="Ye K."/>
        </authorList>
    </citation>
    <scope>NUCLEOTIDE SEQUENCE [LARGE SCALE GENOMIC DNA]</scope>
    <source>
        <strain evidence="2">cv. HN1</strain>
        <tissue evidence="1">Leaves</tissue>
    </source>
</reference>
<protein>
    <submittedName>
        <fullName evidence="1">Uncharacterized protein</fullName>
    </submittedName>
</protein>
<keyword evidence="2" id="KW-1185">Reference proteome</keyword>
<dbReference type="EMBL" id="CM010720">
    <property type="protein sequence ID" value="RZC67854.1"/>
    <property type="molecule type" value="Genomic_DNA"/>
</dbReference>
<proteinExistence type="predicted"/>
<evidence type="ECO:0000313" key="2">
    <source>
        <dbReference type="Proteomes" id="UP000316621"/>
    </source>
</evidence>
<dbReference type="Proteomes" id="UP000316621">
    <property type="component" value="Chromosome 6"/>
</dbReference>
<gene>
    <name evidence="1" type="ORF">C5167_011545</name>
</gene>
<sequence>MSLSTLKDGSGAHLLEREDKGFPPLTCAQTSTELQKISREELKKREARGQETPRSTLIICKYDSDGSPKMVKLIIDKGDVTVGVTPEKWAIGGKATEQTCAKIYKYLADNLKDDEDEKNSFREGCPYC</sequence>